<feature type="transmembrane region" description="Helical" evidence="2">
    <location>
        <begin position="85"/>
        <end position="108"/>
    </location>
</feature>
<feature type="transmembrane region" description="Helical" evidence="2">
    <location>
        <begin position="27"/>
        <end position="45"/>
    </location>
</feature>
<evidence type="ECO:0000313" key="3">
    <source>
        <dbReference type="EMBL" id="GLB83767.1"/>
    </source>
</evidence>
<dbReference type="EMBL" id="BRZI01000038">
    <property type="protein sequence ID" value="GLD32180.1"/>
    <property type="molecule type" value="Genomic_DNA"/>
</dbReference>
<dbReference type="EMBL" id="BRXE01000033">
    <property type="protein sequence ID" value="GLB83767.1"/>
    <property type="molecule type" value="Genomic_DNA"/>
</dbReference>
<reference evidence="4" key="1">
    <citation type="submission" date="2022-08" db="EMBL/GenBank/DDBJ databases">
        <title>Mycobacterium kiyosense sp. nov., scotochromogenic slow-glowing species isolated from respiratory specimens.</title>
        <authorList>
            <person name="Fukano H."/>
            <person name="Kazumi Y."/>
            <person name="Sakagami N."/>
            <person name="Ato M."/>
            <person name="Mitarai S."/>
            <person name="Hoshino Y."/>
        </authorList>
    </citation>
    <scope>NUCLEOTIDE SEQUENCE</scope>
    <source>
        <strain evidence="4">1413</strain>
        <strain evidence="3">SRL2020-028</strain>
    </source>
</reference>
<evidence type="ECO:0000256" key="1">
    <source>
        <dbReference type="SAM" id="MobiDB-lite"/>
    </source>
</evidence>
<keyword evidence="2" id="KW-1133">Transmembrane helix</keyword>
<feature type="compositionally biased region" description="Polar residues" evidence="1">
    <location>
        <begin position="12"/>
        <end position="22"/>
    </location>
</feature>
<dbReference type="Proteomes" id="UP001064782">
    <property type="component" value="Unassembled WGS sequence"/>
</dbReference>
<dbReference type="InterPro" id="IPR021215">
    <property type="entry name" value="DUF2752"/>
</dbReference>
<keyword evidence="2" id="KW-0812">Transmembrane</keyword>
<keyword evidence="5" id="KW-1185">Reference proteome</keyword>
<accession>A0A9P3QAI1</accession>
<dbReference type="AlphaFoldDB" id="A0A9P3QAI1"/>
<keyword evidence="2" id="KW-0472">Membrane</keyword>
<comment type="caution">
    <text evidence="4">The sequence shown here is derived from an EMBL/GenBank/DDBJ whole genome shotgun (WGS) entry which is preliminary data.</text>
</comment>
<name>A0A9P3QAI1_9MYCO</name>
<feature type="transmembrane region" description="Helical" evidence="2">
    <location>
        <begin position="115"/>
        <end position="135"/>
    </location>
</feature>
<evidence type="ECO:0008006" key="6">
    <source>
        <dbReference type="Google" id="ProtNLM"/>
    </source>
</evidence>
<organism evidence="4 5">
    <name type="scientific">Mycobacterium kiyosense</name>
    <dbReference type="NCBI Taxonomy" id="2871094"/>
    <lineage>
        <taxon>Bacteria</taxon>
        <taxon>Bacillati</taxon>
        <taxon>Actinomycetota</taxon>
        <taxon>Actinomycetes</taxon>
        <taxon>Mycobacteriales</taxon>
        <taxon>Mycobacteriaceae</taxon>
        <taxon>Mycobacterium</taxon>
    </lineage>
</organism>
<evidence type="ECO:0000256" key="2">
    <source>
        <dbReference type="SAM" id="Phobius"/>
    </source>
</evidence>
<proteinExistence type="predicted"/>
<dbReference type="Proteomes" id="UP001165663">
    <property type="component" value="Unassembled WGS sequence"/>
</dbReference>
<evidence type="ECO:0000313" key="5">
    <source>
        <dbReference type="Proteomes" id="UP001064782"/>
    </source>
</evidence>
<feature type="compositionally biased region" description="Pro residues" evidence="1">
    <location>
        <begin position="1"/>
        <end position="10"/>
    </location>
</feature>
<sequence>MIDQPWPPTETRPAQTGDQPSRTRNRLAAAGSAMLLTGALAYIGFADPHNPDSLYPQCPFKWLTGWNCPACGGLRMTHDLLHGHFAASVHDNVFLLITLPLLAAWILLRRYRAKSWLPVATLVTVLVLSAAWTVVRNMPGFPWVPTVLSD</sequence>
<feature type="region of interest" description="Disordered" evidence="1">
    <location>
        <begin position="1"/>
        <end position="22"/>
    </location>
</feature>
<evidence type="ECO:0000313" key="4">
    <source>
        <dbReference type="EMBL" id="GLD32180.1"/>
    </source>
</evidence>
<gene>
    <name evidence="4" type="ORF">Mkiyose1413_40630</name>
    <name evidence="3" type="ORF">SRL2020028_30230</name>
</gene>
<protein>
    <recommendedName>
        <fullName evidence="6">DUF2752 domain-containing protein</fullName>
    </recommendedName>
</protein>
<dbReference type="Pfam" id="PF10825">
    <property type="entry name" value="DUF2752"/>
    <property type="match status" value="1"/>
</dbReference>